<evidence type="ECO:0000313" key="2">
    <source>
        <dbReference type="Proteomes" id="UP001281761"/>
    </source>
</evidence>
<evidence type="ECO:0000313" key="1">
    <source>
        <dbReference type="EMBL" id="KAK2959025.1"/>
    </source>
</evidence>
<sequence>MIVEYSPLLDETTQFVLSSSFALTFTASLVSFETAELTLDLLRSVEFGFRSWQKDDPAVRRRGQQILTKLGDEGLSDELELHFQSYGFDSISHYHIVLGARAMTQLGGNARCWGNREDWELSVYYPESDWN</sequence>
<gene>
    <name evidence="1" type="ORF">BLNAU_6041</name>
</gene>
<reference evidence="1 2" key="1">
    <citation type="journal article" date="2022" name="bioRxiv">
        <title>Genomics of Preaxostyla Flagellates Illuminates Evolutionary Transitions and the Path Towards Mitochondrial Loss.</title>
        <authorList>
            <person name="Novak L.V.F."/>
            <person name="Treitli S.C."/>
            <person name="Pyrih J."/>
            <person name="Halakuc P."/>
            <person name="Pipaliya S.V."/>
            <person name="Vacek V."/>
            <person name="Brzon O."/>
            <person name="Soukal P."/>
            <person name="Eme L."/>
            <person name="Dacks J.B."/>
            <person name="Karnkowska A."/>
            <person name="Elias M."/>
            <person name="Hampl V."/>
        </authorList>
    </citation>
    <scope>NUCLEOTIDE SEQUENCE [LARGE SCALE GENOMIC DNA]</scope>
    <source>
        <strain evidence="1">NAU3</strain>
        <tissue evidence="1">Gut</tissue>
    </source>
</reference>
<comment type="caution">
    <text evidence="1">The sequence shown here is derived from an EMBL/GenBank/DDBJ whole genome shotgun (WGS) entry which is preliminary data.</text>
</comment>
<keyword evidence="2" id="KW-1185">Reference proteome</keyword>
<dbReference type="EMBL" id="JARBJD010000033">
    <property type="protein sequence ID" value="KAK2959025.1"/>
    <property type="molecule type" value="Genomic_DNA"/>
</dbReference>
<accession>A0ABQ9Y5K6</accession>
<dbReference type="Proteomes" id="UP001281761">
    <property type="component" value="Unassembled WGS sequence"/>
</dbReference>
<proteinExistence type="predicted"/>
<organism evidence="1 2">
    <name type="scientific">Blattamonas nauphoetae</name>
    <dbReference type="NCBI Taxonomy" id="2049346"/>
    <lineage>
        <taxon>Eukaryota</taxon>
        <taxon>Metamonada</taxon>
        <taxon>Preaxostyla</taxon>
        <taxon>Oxymonadida</taxon>
        <taxon>Blattamonas</taxon>
    </lineage>
</organism>
<protein>
    <submittedName>
        <fullName evidence="1">Uncharacterized protein</fullName>
    </submittedName>
</protein>
<name>A0ABQ9Y5K6_9EUKA</name>